<evidence type="ECO:0008006" key="4">
    <source>
        <dbReference type="Google" id="ProtNLM"/>
    </source>
</evidence>
<feature type="transmembrane region" description="Helical" evidence="1">
    <location>
        <begin position="112"/>
        <end position="132"/>
    </location>
</feature>
<protein>
    <recommendedName>
        <fullName evidence="4">DUF2938 domain-containing protein</fullName>
    </recommendedName>
</protein>
<reference evidence="2 3" key="1">
    <citation type="submission" date="2018-04" db="EMBL/GenBank/DDBJ databases">
        <title>Flavobacterium sp. nov., isolated from glacier ice.</title>
        <authorList>
            <person name="Liu Q."/>
            <person name="Xin Y.-H."/>
        </authorList>
    </citation>
    <scope>NUCLEOTIDE SEQUENCE [LARGE SCALE GENOMIC DNA]</scope>
    <source>
        <strain evidence="2 3">LB2P30</strain>
    </source>
</reference>
<evidence type="ECO:0000313" key="3">
    <source>
        <dbReference type="Proteomes" id="UP000245618"/>
    </source>
</evidence>
<organism evidence="2 3">
    <name type="scientific">Flavobacterium laiguense</name>
    <dbReference type="NCBI Taxonomy" id="2169409"/>
    <lineage>
        <taxon>Bacteria</taxon>
        <taxon>Pseudomonadati</taxon>
        <taxon>Bacteroidota</taxon>
        <taxon>Flavobacteriia</taxon>
        <taxon>Flavobacteriales</taxon>
        <taxon>Flavobacteriaceae</taxon>
        <taxon>Flavobacterium</taxon>
    </lineage>
</organism>
<keyword evidence="3" id="KW-1185">Reference proteome</keyword>
<keyword evidence="1" id="KW-0472">Membrane</keyword>
<sequence length="137" mass="14882">MEIKINWQNAIIAGLLGTVAFDIVGFAFTGQWWDIAGIIGEKTELGLAYGVLGHYSNGILLAVLYAGIAPSLWGPSWARALTFVTAETIALVWLFMFPLLGGGIAGTKIAAIIPFVSMVRHWAYAIPLIYFLPKQNK</sequence>
<evidence type="ECO:0000256" key="1">
    <source>
        <dbReference type="SAM" id="Phobius"/>
    </source>
</evidence>
<feature type="transmembrane region" description="Helical" evidence="1">
    <location>
        <begin position="45"/>
        <end position="68"/>
    </location>
</feature>
<dbReference type="RefSeq" id="WP_116764441.1">
    <property type="nucleotide sequence ID" value="NZ_QCZH01000024.1"/>
</dbReference>
<proteinExistence type="predicted"/>
<accession>A0A2U1JNH7</accession>
<keyword evidence="1" id="KW-1133">Transmembrane helix</keyword>
<evidence type="ECO:0000313" key="2">
    <source>
        <dbReference type="EMBL" id="PWA06726.1"/>
    </source>
</evidence>
<comment type="caution">
    <text evidence="2">The sequence shown here is derived from an EMBL/GenBank/DDBJ whole genome shotgun (WGS) entry which is preliminary data.</text>
</comment>
<dbReference type="OrthoDB" id="1178071at2"/>
<feature type="transmembrane region" description="Helical" evidence="1">
    <location>
        <begin position="12"/>
        <end position="33"/>
    </location>
</feature>
<keyword evidence="1" id="KW-0812">Transmembrane</keyword>
<dbReference type="EMBL" id="QCZH01000024">
    <property type="protein sequence ID" value="PWA06726.1"/>
    <property type="molecule type" value="Genomic_DNA"/>
</dbReference>
<feature type="transmembrane region" description="Helical" evidence="1">
    <location>
        <begin position="80"/>
        <end position="100"/>
    </location>
</feature>
<gene>
    <name evidence="2" type="ORF">DB891_15225</name>
</gene>
<dbReference type="Proteomes" id="UP000245618">
    <property type="component" value="Unassembled WGS sequence"/>
</dbReference>
<dbReference type="AlphaFoldDB" id="A0A2U1JNH7"/>
<name>A0A2U1JNH7_9FLAO</name>